<accession>A0A5B7I8U4</accession>
<comment type="caution">
    <text evidence="2">The sequence shown here is derived from an EMBL/GenBank/DDBJ whole genome shotgun (WGS) entry which is preliminary data.</text>
</comment>
<keyword evidence="3" id="KW-1185">Reference proteome</keyword>
<sequence>MGSREPIAPRKSTKRPQRRDFMHVGIGRGKAMTKVYMEALSRSSRRMALNKWWQRFPITHNLNAPPHPPPAQRVT</sequence>
<dbReference type="EMBL" id="VSRR010047105">
    <property type="protein sequence ID" value="MPC77927.1"/>
    <property type="molecule type" value="Genomic_DNA"/>
</dbReference>
<evidence type="ECO:0000256" key="1">
    <source>
        <dbReference type="SAM" id="MobiDB-lite"/>
    </source>
</evidence>
<gene>
    <name evidence="2" type="ORF">E2C01_072396</name>
</gene>
<evidence type="ECO:0000313" key="3">
    <source>
        <dbReference type="Proteomes" id="UP000324222"/>
    </source>
</evidence>
<dbReference type="Proteomes" id="UP000324222">
    <property type="component" value="Unassembled WGS sequence"/>
</dbReference>
<evidence type="ECO:0000313" key="2">
    <source>
        <dbReference type="EMBL" id="MPC77927.1"/>
    </source>
</evidence>
<name>A0A5B7I8U4_PORTR</name>
<dbReference type="AlphaFoldDB" id="A0A5B7I8U4"/>
<protein>
    <submittedName>
        <fullName evidence="2">Uncharacterized protein</fullName>
    </submittedName>
</protein>
<reference evidence="2 3" key="1">
    <citation type="submission" date="2019-05" db="EMBL/GenBank/DDBJ databases">
        <title>Another draft genome of Portunus trituberculatus and its Hox gene families provides insights of decapod evolution.</title>
        <authorList>
            <person name="Jeong J.-H."/>
            <person name="Song I."/>
            <person name="Kim S."/>
            <person name="Choi T."/>
            <person name="Kim D."/>
            <person name="Ryu S."/>
            <person name="Kim W."/>
        </authorList>
    </citation>
    <scope>NUCLEOTIDE SEQUENCE [LARGE SCALE GENOMIC DNA]</scope>
    <source>
        <tissue evidence="2">Muscle</tissue>
    </source>
</reference>
<organism evidence="2 3">
    <name type="scientific">Portunus trituberculatus</name>
    <name type="common">Swimming crab</name>
    <name type="synonym">Neptunus trituberculatus</name>
    <dbReference type="NCBI Taxonomy" id="210409"/>
    <lineage>
        <taxon>Eukaryota</taxon>
        <taxon>Metazoa</taxon>
        <taxon>Ecdysozoa</taxon>
        <taxon>Arthropoda</taxon>
        <taxon>Crustacea</taxon>
        <taxon>Multicrustacea</taxon>
        <taxon>Malacostraca</taxon>
        <taxon>Eumalacostraca</taxon>
        <taxon>Eucarida</taxon>
        <taxon>Decapoda</taxon>
        <taxon>Pleocyemata</taxon>
        <taxon>Brachyura</taxon>
        <taxon>Eubrachyura</taxon>
        <taxon>Portunoidea</taxon>
        <taxon>Portunidae</taxon>
        <taxon>Portuninae</taxon>
        <taxon>Portunus</taxon>
    </lineage>
</organism>
<proteinExistence type="predicted"/>
<feature type="region of interest" description="Disordered" evidence="1">
    <location>
        <begin position="1"/>
        <end position="20"/>
    </location>
</feature>